<proteinExistence type="predicted"/>
<dbReference type="InterPro" id="IPR009057">
    <property type="entry name" value="Homeodomain-like_sf"/>
</dbReference>
<organism evidence="1 2">
    <name type="scientific">Camelimonas lactis</name>
    <dbReference type="NCBI Taxonomy" id="659006"/>
    <lineage>
        <taxon>Bacteria</taxon>
        <taxon>Pseudomonadati</taxon>
        <taxon>Pseudomonadota</taxon>
        <taxon>Alphaproteobacteria</taxon>
        <taxon>Hyphomicrobiales</taxon>
        <taxon>Chelatococcaceae</taxon>
        <taxon>Camelimonas</taxon>
    </lineage>
</organism>
<comment type="caution">
    <text evidence="1">The sequence shown here is derived from an EMBL/GenBank/DDBJ whole genome shotgun (WGS) entry which is preliminary data.</text>
</comment>
<reference evidence="1 2" key="1">
    <citation type="submission" date="2019-03" db="EMBL/GenBank/DDBJ databases">
        <title>Genomic Encyclopedia of Type Strains, Phase IV (KMG-IV): sequencing the most valuable type-strain genomes for metagenomic binning, comparative biology and taxonomic classification.</title>
        <authorList>
            <person name="Goeker M."/>
        </authorList>
    </citation>
    <scope>NUCLEOTIDE SEQUENCE [LARGE SCALE GENOMIC DNA]</scope>
    <source>
        <strain evidence="1 2">DSM 22958</strain>
    </source>
</reference>
<protein>
    <recommendedName>
        <fullName evidence="3">Homeodomain-like domain-containing protein</fullName>
    </recommendedName>
</protein>
<dbReference type="EMBL" id="SLWL01000009">
    <property type="protein sequence ID" value="TCO12424.1"/>
    <property type="molecule type" value="Genomic_DNA"/>
</dbReference>
<name>A0A4R2GR01_9HYPH</name>
<dbReference type="SUPFAM" id="SSF46689">
    <property type="entry name" value="Homeodomain-like"/>
    <property type="match status" value="1"/>
</dbReference>
<evidence type="ECO:0000313" key="1">
    <source>
        <dbReference type="EMBL" id="TCO12424.1"/>
    </source>
</evidence>
<dbReference type="RefSeq" id="WP_132007547.1">
    <property type="nucleotide sequence ID" value="NZ_JBHUNN010000002.1"/>
</dbReference>
<dbReference type="AlphaFoldDB" id="A0A4R2GR01"/>
<dbReference type="OrthoDB" id="8141515at2"/>
<gene>
    <name evidence="1" type="ORF">EV666_10971</name>
</gene>
<evidence type="ECO:0008006" key="3">
    <source>
        <dbReference type="Google" id="ProtNLM"/>
    </source>
</evidence>
<sequence>MTNDSWPDLPAVLAEIAEVAGLEAAMTIADEKAGQEVFICANLRPGNWLVRCVGIEKAELISRHMAGRGRVKVHIPIFGNGSYVSERKRRARVMAETLERGGSVNEIARRAGVTNRSAYRFKARHNGDPDQGSLF</sequence>
<accession>A0A4R2GR01</accession>
<keyword evidence="2" id="KW-1185">Reference proteome</keyword>
<dbReference type="Proteomes" id="UP000294881">
    <property type="component" value="Unassembled WGS sequence"/>
</dbReference>
<evidence type="ECO:0000313" key="2">
    <source>
        <dbReference type="Proteomes" id="UP000294881"/>
    </source>
</evidence>